<evidence type="ECO:0000313" key="3">
    <source>
        <dbReference type="Proteomes" id="UP000247565"/>
    </source>
</evidence>
<reference evidence="2 3" key="1">
    <citation type="submission" date="2018-05" db="EMBL/GenBank/DDBJ databases">
        <title>Reference genomes for bee gut microbiota database.</title>
        <authorList>
            <person name="Ellegaard K.M."/>
        </authorList>
    </citation>
    <scope>NUCLEOTIDE SEQUENCE [LARGE SCALE GENOMIC DNA]</scope>
    <source>
        <strain evidence="2 3">ESL0284</strain>
    </source>
</reference>
<dbReference type="InterPro" id="IPR037465">
    <property type="entry name" value="YlxR"/>
</dbReference>
<organism evidence="2 3">
    <name type="scientific">Commensalibacter melissae</name>
    <dbReference type="NCBI Taxonomy" id="2070537"/>
    <lineage>
        <taxon>Bacteria</taxon>
        <taxon>Pseudomonadati</taxon>
        <taxon>Pseudomonadota</taxon>
        <taxon>Alphaproteobacteria</taxon>
        <taxon>Acetobacterales</taxon>
        <taxon>Acetobacteraceae</taxon>
    </lineage>
</organism>
<dbReference type="NCBIfam" id="NF006622">
    <property type="entry name" value="PRK09190.1"/>
    <property type="match status" value="1"/>
</dbReference>
<dbReference type="InterPro" id="IPR035931">
    <property type="entry name" value="YlxR-like_sf"/>
</dbReference>
<dbReference type="Pfam" id="PF04296">
    <property type="entry name" value="YlxR"/>
    <property type="match status" value="1"/>
</dbReference>
<dbReference type="Gene3D" id="3.30.1230.10">
    <property type="entry name" value="YlxR-like"/>
    <property type="match status" value="1"/>
</dbReference>
<dbReference type="SUPFAM" id="SSF55315">
    <property type="entry name" value="L30e-like"/>
    <property type="match status" value="1"/>
</dbReference>
<dbReference type="InterPro" id="IPR029064">
    <property type="entry name" value="Ribosomal_eL30-like_sf"/>
</dbReference>
<evidence type="ECO:0000259" key="1">
    <source>
        <dbReference type="Pfam" id="PF04296"/>
    </source>
</evidence>
<dbReference type="InterPro" id="IPR007393">
    <property type="entry name" value="YlxR_dom"/>
</dbReference>
<dbReference type="PANTHER" id="PTHR34215">
    <property type="entry name" value="BLL0784 PROTEIN"/>
    <property type="match status" value="1"/>
</dbReference>
<dbReference type="Gene3D" id="3.30.1330.30">
    <property type="match status" value="1"/>
</dbReference>
<keyword evidence="3" id="KW-1185">Reference proteome</keyword>
<dbReference type="RefSeq" id="WP_110439109.1">
    <property type="nucleotide sequence ID" value="NZ_CP046393.1"/>
</dbReference>
<dbReference type="OrthoDB" id="9799836at2"/>
<name>A0A318MVU9_9PROT</name>
<dbReference type="EMBL" id="QGLT01000003">
    <property type="protein sequence ID" value="PXZ00186.1"/>
    <property type="molecule type" value="Genomic_DNA"/>
</dbReference>
<dbReference type="SUPFAM" id="SSF64376">
    <property type="entry name" value="YlxR-like"/>
    <property type="match status" value="1"/>
</dbReference>
<proteinExistence type="predicted"/>
<dbReference type="Proteomes" id="UP000247565">
    <property type="component" value="Unassembled WGS sequence"/>
</dbReference>
<accession>A0A318MVU9</accession>
<dbReference type="PANTHER" id="PTHR34215:SF1">
    <property type="entry name" value="YLXR DOMAIN-CONTAINING PROTEIN"/>
    <property type="match status" value="1"/>
</dbReference>
<feature type="domain" description="YlxR" evidence="1">
    <location>
        <begin position="13"/>
        <end position="83"/>
    </location>
</feature>
<gene>
    <name evidence="2" type="ORF">DK869_05990</name>
</gene>
<evidence type="ECO:0000313" key="2">
    <source>
        <dbReference type="EMBL" id="PXZ00186.1"/>
    </source>
</evidence>
<sequence>MNKRPDSLANRQRFCVVTRERDDPENLIRFVLSPDGYIVPDLTERLPGRGMWLKADKNIIHKAIEMRSFSRAMQCQVTVPENLVSIIRDGLRNKIKDTFGFARRAGQITYGFVKVREKISQNIAGLIIQAIDGSEEEKKRILSGTGLLPVMAVFTAKELGMIFGREYIVHAAIYRGPFVKQILFDNKRLSGIIN</sequence>
<comment type="caution">
    <text evidence="2">The sequence shown here is derived from an EMBL/GenBank/DDBJ whole genome shotgun (WGS) entry which is preliminary data.</text>
</comment>
<dbReference type="AlphaFoldDB" id="A0A318MVU9"/>
<protein>
    <submittedName>
        <fullName evidence="2">RNA-binding protein</fullName>
    </submittedName>
</protein>